<feature type="domain" description="Legume lectin" evidence="11">
    <location>
        <begin position="3"/>
        <end position="49"/>
    </location>
</feature>
<evidence type="ECO:0000256" key="2">
    <source>
        <dbReference type="ARBA" id="ARBA00022692"/>
    </source>
</evidence>
<dbReference type="PANTHER" id="PTHR27007">
    <property type="match status" value="1"/>
</dbReference>
<keyword evidence="3" id="KW-0732">Signal</keyword>
<dbReference type="InterPro" id="IPR001220">
    <property type="entry name" value="Legume_lectin_dom"/>
</dbReference>
<evidence type="ECO:0000256" key="6">
    <source>
        <dbReference type="ARBA" id="ARBA00022840"/>
    </source>
</evidence>
<keyword evidence="2 10" id="KW-0812">Transmembrane</keyword>
<dbReference type="AlphaFoldDB" id="A0A7J9FK96"/>
<evidence type="ECO:0000256" key="7">
    <source>
        <dbReference type="ARBA" id="ARBA00022989"/>
    </source>
</evidence>
<reference evidence="12 13" key="1">
    <citation type="journal article" date="2019" name="Genome Biol. Evol.">
        <title>Insights into the evolution of the New World diploid cottons (Gossypium, subgenus Houzingenia) based on genome sequencing.</title>
        <authorList>
            <person name="Grover C.E."/>
            <person name="Arick M.A. 2nd"/>
            <person name="Thrash A."/>
            <person name="Conover J.L."/>
            <person name="Sanders W.S."/>
            <person name="Peterson D.G."/>
            <person name="Frelichowski J.E."/>
            <person name="Scheffler J.A."/>
            <person name="Scheffler B.E."/>
            <person name="Wendel J.F."/>
        </authorList>
    </citation>
    <scope>NUCLEOTIDE SEQUENCE [LARGE SCALE GENOMIC DNA]</scope>
    <source>
        <strain evidence="12">8</strain>
        <tissue evidence="12">Leaf</tissue>
    </source>
</reference>
<dbReference type="EMBL" id="JABEZW010218588">
    <property type="protein sequence ID" value="MBA0785394.1"/>
    <property type="molecule type" value="Genomic_DNA"/>
</dbReference>
<feature type="transmembrane region" description="Helical" evidence="10">
    <location>
        <begin position="12"/>
        <end position="34"/>
    </location>
</feature>
<keyword evidence="9" id="KW-0675">Receptor</keyword>
<evidence type="ECO:0000256" key="1">
    <source>
        <dbReference type="ARBA" id="ARBA00004479"/>
    </source>
</evidence>
<dbReference type="SUPFAM" id="SSF49899">
    <property type="entry name" value="Concanavalin A-like lectins/glucanases"/>
    <property type="match status" value="1"/>
</dbReference>
<keyword evidence="7 10" id="KW-1133">Transmembrane helix</keyword>
<evidence type="ECO:0000256" key="9">
    <source>
        <dbReference type="ARBA" id="ARBA00023170"/>
    </source>
</evidence>
<keyword evidence="5" id="KW-0547">Nucleotide-binding</keyword>
<proteinExistence type="predicted"/>
<dbReference type="InterPro" id="IPR013320">
    <property type="entry name" value="ConA-like_dom_sf"/>
</dbReference>
<evidence type="ECO:0000256" key="5">
    <source>
        <dbReference type="ARBA" id="ARBA00022741"/>
    </source>
</evidence>
<dbReference type="GO" id="GO:0016020">
    <property type="term" value="C:membrane"/>
    <property type="evidence" value="ECO:0007669"/>
    <property type="project" value="UniProtKB-SubCell"/>
</dbReference>
<dbReference type="Pfam" id="PF00139">
    <property type="entry name" value="Lectin_legB"/>
    <property type="match status" value="1"/>
</dbReference>
<sequence>MQDLSPYLYEYMFVGFSSSTGVLISSHNILAWSFEMNGKSDELDLPRLPKIPWDDNNNTRGIKQLQRILALTLCLMGLTLFLILVFGAKLILRKKRFVEILEDWEVQYRPHRFSYKDLFKATKGFKEKEVLGRGGFGRVYKGVLPSSNVQITIKRTSHDLRKG</sequence>
<dbReference type="InterPro" id="IPR050528">
    <property type="entry name" value="L-type_Lectin-RKs"/>
</dbReference>
<evidence type="ECO:0000256" key="4">
    <source>
        <dbReference type="ARBA" id="ARBA00022734"/>
    </source>
</evidence>
<evidence type="ECO:0000259" key="11">
    <source>
        <dbReference type="Pfam" id="PF00139"/>
    </source>
</evidence>
<evidence type="ECO:0000313" key="12">
    <source>
        <dbReference type="EMBL" id="MBA0785394.1"/>
    </source>
</evidence>
<evidence type="ECO:0000313" key="13">
    <source>
        <dbReference type="Proteomes" id="UP000593568"/>
    </source>
</evidence>
<protein>
    <recommendedName>
        <fullName evidence="11">Legume lectin domain-containing protein</fullName>
    </recommendedName>
</protein>
<dbReference type="Gene3D" id="3.30.200.20">
    <property type="entry name" value="Phosphorylase Kinase, domain 1"/>
    <property type="match status" value="1"/>
</dbReference>
<dbReference type="Proteomes" id="UP000593568">
    <property type="component" value="Unassembled WGS sequence"/>
</dbReference>
<dbReference type="GO" id="GO:0030246">
    <property type="term" value="F:carbohydrate binding"/>
    <property type="evidence" value="ECO:0007669"/>
    <property type="project" value="UniProtKB-KW"/>
</dbReference>
<keyword evidence="8 10" id="KW-0472">Membrane</keyword>
<keyword evidence="4" id="KW-0430">Lectin</keyword>
<keyword evidence="6" id="KW-0067">ATP-binding</keyword>
<feature type="transmembrane region" description="Helical" evidence="10">
    <location>
        <begin position="68"/>
        <end position="92"/>
    </location>
</feature>
<comment type="caution">
    <text evidence="12">The sequence shown here is derived from an EMBL/GenBank/DDBJ whole genome shotgun (WGS) entry which is preliminary data.</text>
</comment>
<evidence type="ECO:0000256" key="10">
    <source>
        <dbReference type="SAM" id="Phobius"/>
    </source>
</evidence>
<evidence type="ECO:0000256" key="8">
    <source>
        <dbReference type="ARBA" id="ARBA00023136"/>
    </source>
</evidence>
<accession>A0A7J9FK96</accession>
<dbReference type="Gene3D" id="2.60.120.200">
    <property type="match status" value="1"/>
</dbReference>
<name>A0A7J9FK96_9ROSI</name>
<dbReference type="GO" id="GO:0005524">
    <property type="term" value="F:ATP binding"/>
    <property type="evidence" value="ECO:0007669"/>
    <property type="project" value="UniProtKB-KW"/>
</dbReference>
<evidence type="ECO:0000256" key="3">
    <source>
        <dbReference type="ARBA" id="ARBA00022729"/>
    </source>
</evidence>
<comment type="subcellular location">
    <subcellularLocation>
        <location evidence="1">Membrane</location>
        <topology evidence="1">Single-pass type I membrane protein</topology>
    </subcellularLocation>
</comment>
<gene>
    <name evidence="12" type="ORF">Gotri_025453</name>
</gene>
<organism evidence="12 13">
    <name type="scientific">Gossypium trilobum</name>
    <dbReference type="NCBI Taxonomy" id="34281"/>
    <lineage>
        <taxon>Eukaryota</taxon>
        <taxon>Viridiplantae</taxon>
        <taxon>Streptophyta</taxon>
        <taxon>Embryophyta</taxon>
        <taxon>Tracheophyta</taxon>
        <taxon>Spermatophyta</taxon>
        <taxon>Magnoliopsida</taxon>
        <taxon>eudicotyledons</taxon>
        <taxon>Gunneridae</taxon>
        <taxon>Pentapetalae</taxon>
        <taxon>rosids</taxon>
        <taxon>malvids</taxon>
        <taxon>Malvales</taxon>
        <taxon>Malvaceae</taxon>
        <taxon>Malvoideae</taxon>
        <taxon>Gossypium</taxon>
    </lineage>
</organism>
<keyword evidence="13" id="KW-1185">Reference proteome</keyword>